<feature type="domain" description="4Fe-4S ferredoxin-type" evidence="4">
    <location>
        <begin position="35"/>
        <end position="65"/>
    </location>
</feature>
<keyword evidence="1" id="KW-0479">Metal-binding</keyword>
<dbReference type="Gene3D" id="3.30.70.20">
    <property type="match status" value="1"/>
</dbReference>
<evidence type="ECO:0000259" key="4">
    <source>
        <dbReference type="PROSITE" id="PS51379"/>
    </source>
</evidence>
<feature type="domain" description="4Fe-4S ferredoxin-type" evidence="4">
    <location>
        <begin position="1"/>
        <end position="30"/>
    </location>
</feature>
<keyword evidence="3" id="KW-0411">Iron-sulfur</keyword>
<dbReference type="Pfam" id="PF04422">
    <property type="entry name" value="FrhB_FdhB_N"/>
    <property type="match status" value="1"/>
</dbReference>
<dbReference type="SUPFAM" id="SSF54862">
    <property type="entry name" value="4Fe-4S ferredoxins"/>
    <property type="match status" value="1"/>
</dbReference>
<dbReference type="KEGG" id="anr:Ana3638_03460"/>
<evidence type="ECO:0000313" key="5">
    <source>
        <dbReference type="EMBL" id="QHQ59955.1"/>
    </source>
</evidence>
<dbReference type="Pfam" id="PF04432">
    <property type="entry name" value="FrhB_FdhB_C"/>
    <property type="match status" value="1"/>
</dbReference>
<reference evidence="5 6" key="1">
    <citation type="submission" date="2020-01" db="EMBL/GenBank/DDBJ databases">
        <title>Genome analysis of Anaerocolumna sp. CBA3638.</title>
        <authorList>
            <person name="Kim J."/>
            <person name="Roh S.W."/>
        </authorList>
    </citation>
    <scope>NUCLEOTIDE SEQUENCE [LARGE SCALE GENOMIC DNA]</scope>
    <source>
        <strain evidence="5 6">CBA3638</strain>
    </source>
</reference>
<dbReference type="EMBL" id="CP048000">
    <property type="protein sequence ID" value="QHQ59955.1"/>
    <property type="molecule type" value="Genomic_DNA"/>
</dbReference>
<dbReference type="AlphaFoldDB" id="A0A6P1TJY8"/>
<dbReference type="PANTHER" id="PTHR43193">
    <property type="match status" value="1"/>
</dbReference>
<organism evidence="5 6">
    <name type="scientific">Anaerocolumna sedimenticola</name>
    <dbReference type="NCBI Taxonomy" id="2696063"/>
    <lineage>
        <taxon>Bacteria</taxon>
        <taxon>Bacillati</taxon>
        <taxon>Bacillota</taxon>
        <taxon>Clostridia</taxon>
        <taxon>Lachnospirales</taxon>
        <taxon>Lachnospiraceae</taxon>
        <taxon>Anaerocolumna</taxon>
    </lineage>
</organism>
<dbReference type="GO" id="GO:0051536">
    <property type="term" value="F:iron-sulfur cluster binding"/>
    <property type="evidence" value="ECO:0007669"/>
    <property type="project" value="UniProtKB-KW"/>
</dbReference>
<dbReference type="GO" id="GO:0046872">
    <property type="term" value="F:metal ion binding"/>
    <property type="evidence" value="ECO:0007669"/>
    <property type="project" value="UniProtKB-KW"/>
</dbReference>
<dbReference type="InterPro" id="IPR017900">
    <property type="entry name" value="4Fe4S_Fe_S_CS"/>
</dbReference>
<dbReference type="PROSITE" id="PS00198">
    <property type="entry name" value="4FE4S_FER_1"/>
    <property type="match status" value="1"/>
</dbReference>
<keyword evidence="6" id="KW-1185">Reference proteome</keyword>
<dbReference type="Proteomes" id="UP000464314">
    <property type="component" value="Chromosome"/>
</dbReference>
<dbReference type="RefSeq" id="WP_161836791.1">
    <property type="nucleotide sequence ID" value="NZ_CP048000.1"/>
</dbReference>
<evidence type="ECO:0000313" key="6">
    <source>
        <dbReference type="Proteomes" id="UP000464314"/>
    </source>
</evidence>
<evidence type="ECO:0000256" key="3">
    <source>
        <dbReference type="ARBA" id="ARBA00023014"/>
    </source>
</evidence>
<dbReference type="InterPro" id="IPR017896">
    <property type="entry name" value="4Fe4S_Fe-S-bd"/>
</dbReference>
<dbReference type="InterPro" id="IPR007516">
    <property type="entry name" value="Co_F420_Hydgase/DH_bsu_N"/>
</dbReference>
<dbReference type="InterPro" id="IPR052977">
    <property type="entry name" value="Polyferredoxin-like_ET"/>
</dbReference>
<dbReference type="InterPro" id="IPR007525">
    <property type="entry name" value="FrhB_FdhB_C"/>
</dbReference>
<name>A0A6P1TJY8_9FIRM</name>
<proteinExistence type="predicted"/>
<sequence>MISISDKKYCSGCNACVQKCPKHCIKMVEDEEGFLYPSVNKNECVDCGFCEKVCPVINAKEDKQKVAAYAAYANDDDIRMKSSSGGLFTLFADQILKDNGVVFGAAFDIDFMVHHVAIESVEELSRLQGSKYLQSRIENTYQQAEQYLKSGRKVLFTGTACQIAGLKQYLGKEYDLLYTVDVLCHGVPSPKVWKRYLNYQEKYHGGAVTRTIFRQKEFGWKSYALKLQFSNSSAYEQIFQKDLFMQMFLSNICLRPSCHACKFKSLDRPSDITIGDSWGIGQYMPDMDDDKGTSVVLIHSEKGQKLFDLCESEMLFKEAEVDKILPPTADSRKSVAMHSGRKNFFKELNDGSSILKLENVLKPSLLRRVLRKCKAVVKKMIR</sequence>
<gene>
    <name evidence="5" type="ORF">Ana3638_03460</name>
</gene>
<dbReference type="PROSITE" id="PS51379">
    <property type="entry name" value="4FE4S_FER_2"/>
    <property type="match status" value="2"/>
</dbReference>
<evidence type="ECO:0000256" key="2">
    <source>
        <dbReference type="ARBA" id="ARBA00023004"/>
    </source>
</evidence>
<dbReference type="Pfam" id="PF12838">
    <property type="entry name" value="Fer4_7"/>
    <property type="match status" value="1"/>
</dbReference>
<protein>
    <submittedName>
        <fullName evidence="5">4Fe-4S dicluster domain-containing protein</fullName>
    </submittedName>
</protein>
<accession>A0A6P1TJY8</accession>
<keyword evidence="2" id="KW-0408">Iron</keyword>
<evidence type="ECO:0000256" key="1">
    <source>
        <dbReference type="ARBA" id="ARBA00022723"/>
    </source>
</evidence>
<dbReference type="PANTHER" id="PTHR43193:SF2">
    <property type="entry name" value="POLYFERREDOXIN PROTEIN FWDF"/>
    <property type="match status" value="1"/>
</dbReference>